<keyword evidence="2" id="KW-1185">Reference proteome</keyword>
<gene>
    <name evidence="1" type="ORF">H9L19_01845</name>
</gene>
<name>A0A7G9T6B8_9LACO</name>
<evidence type="ECO:0000313" key="2">
    <source>
        <dbReference type="Proteomes" id="UP000515800"/>
    </source>
</evidence>
<reference evidence="1 2" key="1">
    <citation type="submission" date="2020-08" db="EMBL/GenBank/DDBJ databases">
        <title>Genome sequence of Weissella diestrammenae KACC 16890T.</title>
        <authorList>
            <person name="Hyun D.-W."/>
            <person name="Bae J.-W."/>
        </authorList>
    </citation>
    <scope>NUCLEOTIDE SEQUENCE [LARGE SCALE GENOMIC DNA]</scope>
    <source>
        <strain evidence="1 2">KACC 16890</strain>
    </source>
</reference>
<evidence type="ECO:0000313" key="1">
    <source>
        <dbReference type="EMBL" id="QNN75643.1"/>
    </source>
</evidence>
<dbReference type="Proteomes" id="UP000515800">
    <property type="component" value="Chromosome"/>
</dbReference>
<dbReference type="AlphaFoldDB" id="A0A7G9T6B8"/>
<proteinExistence type="predicted"/>
<dbReference type="RefSeq" id="WP_187529475.1">
    <property type="nucleotide sequence ID" value="NZ_CP060724.1"/>
</dbReference>
<protein>
    <submittedName>
        <fullName evidence="1">Uncharacterized protein</fullName>
    </submittedName>
</protein>
<accession>A0A7G9T6B8</accession>
<dbReference type="KEGG" id="wdi:H9L19_01845"/>
<dbReference type="EMBL" id="CP060724">
    <property type="protein sequence ID" value="QNN75643.1"/>
    <property type="molecule type" value="Genomic_DNA"/>
</dbReference>
<sequence length="121" mass="13508">MKIIGNQLETIHRFRHDNVSDRVINDSILGSLAGLTTVNNIHRLQLLYLDTNDTFYLVENTSSMAHALTYNDGAIVIHEWSPADIVALMKSYDAHGFDNYFQILVHNTAESHAGISTSHVG</sequence>
<organism evidence="1 2">
    <name type="scientific">Weissella diestrammenae</name>
    <dbReference type="NCBI Taxonomy" id="1162633"/>
    <lineage>
        <taxon>Bacteria</taxon>
        <taxon>Bacillati</taxon>
        <taxon>Bacillota</taxon>
        <taxon>Bacilli</taxon>
        <taxon>Lactobacillales</taxon>
        <taxon>Lactobacillaceae</taxon>
        <taxon>Weissella</taxon>
    </lineage>
</organism>